<keyword evidence="3" id="KW-1185">Reference proteome</keyword>
<dbReference type="EMBL" id="KK121424">
    <property type="protein sequence ID" value="KFM80457.1"/>
    <property type="molecule type" value="Genomic_DNA"/>
</dbReference>
<dbReference type="Proteomes" id="UP000054359">
    <property type="component" value="Unassembled WGS sequence"/>
</dbReference>
<protein>
    <submittedName>
        <fullName evidence="2">Uncharacterized protein</fullName>
    </submittedName>
</protein>
<gene>
    <name evidence="2" type="ORF">X975_19117</name>
</gene>
<evidence type="ECO:0000313" key="2">
    <source>
        <dbReference type="EMBL" id="KFM80457.1"/>
    </source>
</evidence>
<evidence type="ECO:0000256" key="1">
    <source>
        <dbReference type="SAM" id="MobiDB-lite"/>
    </source>
</evidence>
<reference evidence="2 3" key="1">
    <citation type="submission" date="2013-11" db="EMBL/GenBank/DDBJ databases">
        <title>Genome sequencing of Stegodyphus mimosarum.</title>
        <authorList>
            <person name="Bechsgaard J."/>
        </authorList>
    </citation>
    <scope>NUCLEOTIDE SEQUENCE [LARGE SCALE GENOMIC DNA]</scope>
</reference>
<feature type="non-terminal residue" evidence="2">
    <location>
        <position position="82"/>
    </location>
</feature>
<proteinExistence type="predicted"/>
<accession>A0A087USW8</accession>
<feature type="region of interest" description="Disordered" evidence="1">
    <location>
        <begin position="1"/>
        <end position="32"/>
    </location>
</feature>
<evidence type="ECO:0000313" key="3">
    <source>
        <dbReference type="Proteomes" id="UP000054359"/>
    </source>
</evidence>
<dbReference type="AlphaFoldDB" id="A0A087USW8"/>
<sequence>MQHKINSLPSKSGTTSSGISENRDQEPLQIPISNRFQQQWKISKSDVKEISQNNAQNAYNEGLMEYVTPNDQLWDEKAEVFW</sequence>
<feature type="compositionally biased region" description="Polar residues" evidence="1">
    <location>
        <begin position="1"/>
        <end position="20"/>
    </location>
</feature>
<name>A0A087USW8_STEMI</name>
<dbReference type="OrthoDB" id="5575at2759"/>
<organism evidence="2 3">
    <name type="scientific">Stegodyphus mimosarum</name>
    <name type="common">African social velvet spider</name>
    <dbReference type="NCBI Taxonomy" id="407821"/>
    <lineage>
        <taxon>Eukaryota</taxon>
        <taxon>Metazoa</taxon>
        <taxon>Ecdysozoa</taxon>
        <taxon>Arthropoda</taxon>
        <taxon>Chelicerata</taxon>
        <taxon>Arachnida</taxon>
        <taxon>Araneae</taxon>
        <taxon>Araneomorphae</taxon>
        <taxon>Entelegynae</taxon>
        <taxon>Eresoidea</taxon>
        <taxon>Eresidae</taxon>
        <taxon>Stegodyphus</taxon>
    </lineage>
</organism>